<dbReference type="Gene3D" id="3.40.50.150">
    <property type="entry name" value="Vaccinia Virus protein VP39"/>
    <property type="match status" value="1"/>
</dbReference>
<dbReference type="InterPro" id="IPR001077">
    <property type="entry name" value="COMT_C"/>
</dbReference>
<sequence>MCPAWPLPRPGVAFLLPLGPSLGERGLRGHRRCVPRRPWSPPAGCGCLISCERQRGPRRRPRRWPGRWPPPCPGPRGCWTPAWAWGCCRRWSEVRGPRGSRGEVGEGCGRLSAGLPAVRRGRLVPVPGRRPTVGGRLVPASPGADRPLPLCPPPGGCPPSQATATRSWRAPTSCPAAPCPSVTSSCARVTAPGISVRAQSWRCVNRGGAPPRPTPVQPGPALGTPRGSPASWPRPAQPSPALGTQGRLPAHGATVRRALSQDRAPLSGEALPCFPDSPHGPARLTARRVAAAFDLSRFSAACSLGGCTLALARELAREHPQLHVTELDLHAVGQPPGQEDTQRMRCGTGGALQDRLPEASLHLLCTGLLGECADAQRGAVLARVAAHCPPGGGLLLVETPARGRPRSLGEYQLLLQQHGFGDLQGAHAESGLAAVLCTRETRPGPQ</sequence>
<gene>
    <name evidence="3" type="primary">ASMTL</name>
</gene>
<dbReference type="Pfam" id="PF00891">
    <property type="entry name" value="Methyltransf_2"/>
    <property type="match status" value="1"/>
</dbReference>
<reference evidence="3 4" key="1">
    <citation type="journal article" date="2011" name="Nature">
        <title>A high-resolution map of human evolutionary constraint using 29 mammals.</title>
        <authorList>
            <person name="Lindblad-Toh K."/>
            <person name="Garber M."/>
            <person name="Zuk O."/>
            <person name="Lin M.F."/>
            <person name="Parker B.J."/>
            <person name="Washietl S."/>
            <person name="Kheradpour P."/>
            <person name="Ernst J."/>
            <person name="Jordan G."/>
            <person name="Mauceli E."/>
            <person name="Ward L.D."/>
            <person name="Lowe C.B."/>
            <person name="Holloway A.K."/>
            <person name="Clamp M."/>
            <person name="Gnerre S."/>
            <person name="Alfoldi J."/>
            <person name="Beal K."/>
            <person name="Chang J."/>
            <person name="Clawson H."/>
            <person name="Cuff J."/>
            <person name="Di Palma F."/>
            <person name="Fitzgerald S."/>
            <person name="Flicek P."/>
            <person name="Guttman M."/>
            <person name="Hubisz M.J."/>
            <person name="Jaffe D.B."/>
            <person name="Jungreis I."/>
            <person name="Kent W.J."/>
            <person name="Kostka D."/>
            <person name="Lara M."/>
            <person name="Martins A.L."/>
            <person name="Massingham T."/>
            <person name="Moltke I."/>
            <person name="Raney B.J."/>
            <person name="Rasmussen M.D."/>
            <person name="Robinson J."/>
            <person name="Stark A."/>
            <person name="Vilella A.J."/>
            <person name="Wen J."/>
            <person name="Xie X."/>
            <person name="Zody M.C."/>
            <person name="Baldwin J."/>
            <person name="Bloom T."/>
            <person name="Chin C.W."/>
            <person name="Heiman D."/>
            <person name="Nicol R."/>
            <person name="Nusbaum C."/>
            <person name="Young S."/>
            <person name="Wilkinson J."/>
            <person name="Worley K.C."/>
            <person name="Kovar C.L."/>
            <person name="Muzny D.M."/>
            <person name="Gibbs R.A."/>
            <person name="Cree A."/>
            <person name="Dihn H.H."/>
            <person name="Fowler G."/>
            <person name="Jhangiani S."/>
            <person name="Joshi V."/>
            <person name="Lee S."/>
            <person name="Lewis L.R."/>
            <person name="Nazareth L.V."/>
            <person name="Okwuonu G."/>
            <person name="Santibanez J."/>
            <person name="Warren W.C."/>
            <person name="Mardis E.R."/>
            <person name="Weinstock G.M."/>
            <person name="Wilson R.K."/>
            <person name="Delehaunty K."/>
            <person name="Dooling D."/>
            <person name="Fronik C."/>
            <person name="Fulton L."/>
            <person name="Fulton B."/>
            <person name="Graves T."/>
            <person name="Minx P."/>
            <person name="Sodergren E."/>
            <person name="Birney E."/>
            <person name="Margulies E.H."/>
            <person name="Herrero J."/>
            <person name="Green E.D."/>
            <person name="Haussler D."/>
            <person name="Siepel A."/>
            <person name="Goldman N."/>
            <person name="Pollard K.S."/>
            <person name="Pedersen J.S."/>
            <person name="Lander E.S."/>
            <person name="Kellis M."/>
        </authorList>
    </citation>
    <scope>NUCLEOTIDE SEQUENCE [LARGE SCALE GENOMIC DNA]</scope>
    <source>
        <strain evidence="4">Thorbecke</strain>
    </source>
</reference>
<feature type="domain" description="O-methyltransferase C-terminal" evidence="2">
    <location>
        <begin position="283"/>
        <end position="406"/>
    </location>
</feature>
<evidence type="ECO:0000259" key="2">
    <source>
        <dbReference type="Pfam" id="PF00891"/>
    </source>
</evidence>
<dbReference type="PaxDb" id="9986-ENSOCUP00000018505"/>
<dbReference type="Ensembl" id="ENSOCUT00000056423.1">
    <property type="protein sequence ID" value="ENSOCUP00000048375.1"/>
    <property type="gene ID" value="ENSOCUG00000024962.2"/>
</dbReference>
<reference evidence="3" key="2">
    <citation type="submission" date="2025-08" db="UniProtKB">
        <authorList>
            <consortium name="Ensembl"/>
        </authorList>
    </citation>
    <scope>IDENTIFICATION</scope>
    <source>
        <strain evidence="3">Thorbecke</strain>
    </source>
</reference>
<evidence type="ECO:0000256" key="1">
    <source>
        <dbReference type="SAM" id="MobiDB-lite"/>
    </source>
</evidence>
<accession>A0A5F9DQS3</accession>
<dbReference type="SUPFAM" id="SSF53335">
    <property type="entry name" value="S-adenosyl-L-methionine-dependent methyltransferases"/>
    <property type="match status" value="1"/>
</dbReference>
<evidence type="ECO:0000313" key="3">
    <source>
        <dbReference type="Ensembl" id="ENSOCUP00000048375.1"/>
    </source>
</evidence>
<feature type="region of interest" description="Disordered" evidence="1">
    <location>
        <begin position="205"/>
        <end position="254"/>
    </location>
</feature>
<proteinExistence type="predicted"/>
<dbReference type="GO" id="GO:0008171">
    <property type="term" value="F:O-methyltransferase activity"/>
    <property type="evidence" value="ECO:0007669"/>
    <property type="project" value="InterPro"/>
</dbReference>
<protein>
    <recommendedName>
        <fullName evidence="2">O-methyltransferase C-terminal domain-containing protein</fullName>
    </recommendedName>
</protein>
<name>A0A5F9DQS3_RABIT</name>
<dbReference type="Bgee" id="ENSOCUG00000024962">
    <property type="expression patterns" value="Expressed in uterus and 19 other cell types or tissues"/>
</dbReference>
<dbReference type="InterPro" id="IPR029063">
    <property type="entry name" value="SAM-dependent_MTases_sf"/>
</dbReference>
<evidence type="ECO:0000313" key="4">
    <source>
        <dbReference type="Proteomes" id="UP000001811"/>
    </source>
</evidence>
<dbReference type="AlphaFoldDB" id="A0A5F9DQS3"/>
<dbReference type="Proteomes" id="UP000001811">
    <property type="component" value="Unplaced"/>
</dbReference>
<organism evidence="3 4">
    <name type="scientific">Oryctolagus cuniculus</name>
    <name type="common">Rabbit</name>
    <dbReference type="NCBI Taxonomy" id="9986"/>
    <lineage>
        <taxon>Eukaryota</taxon>
        <taxon>Metazoa</taxon>
        <taxon>Chordata</taxon>
        <taxon>Craniata</taxon>
        <taxon>Vertebrata</taxon>
        <taxon>Euteleostomi</taxon>
        <taxon>Mammalia</taxon>
        <taxon>Eutheria</taxon>
        <taxon>Euarchontoglires</taxon>
        <taxon>Glires</taxon>
        <taxon>Lagomorpha</taxon>
        <taxon>Leporidae</taxon>
        <taxon>Oryctolagus</taxon>
    </lineage>
</organism>
<reference evidence="3" key="3">
    <citation type="submission" date="2025-09" db="UniProtKB">
        <authorList>
            <consortium name="Ensembl"/>
        </authorList>
    </citation>
    <scope>IDENTIFICATION</scope>
    <source>
        <strain evidence="3">Thorbecke</strain>
    </source>
</reference>
<keyword evidence="4" id="KW-1185">Reference proteome</keyword>